<evidence type="ECO:0000313" key="2">
    <source>
        <dbReference type="Proteomes" id="UP000514713"/>
    </source>
</evidence>
<sequence>MKKLEIATVFAQYKVLLAILGVLSSWASFEVWKWHQQQHEKYIAQKQQTCQEMIENASNDVQSNRFLKAAYYSSLMQQPFKIKLKQPGINTDFISEKDYILMYSQPASLIPEHPRYEGSLFERLSKRTDKQPPAPLIVTGKKILGNKAEVISACAPKSFTVSLENLYEITQPVDISPYLPPFSSF</sequence>
<name>A0A7D7QDZ7_9NOSO</name>
<dbReference type="EMBL" id="CP054694">
    <property type="protein sequence ID" value="QMS86142.1"/>
    <property type="molecule type" value="Genomic_DNA"/>
</dbReference>
<gene>
    <name evidence="1" type="ORF">HUN01_00485</name>
</gene>
<dbReference type="RefSeq" id="WP_181927072.1">
    <property type="nucleotide sequence ID" value="NZ_CP054694.1"/>
</dbReference>
<organism evidence="1 2">
    <name type="scientific">Nostoc edaphicum CCNP1411</name>
    <dbReference type="NCBI Taxonomy" id="1472755"/>
    <lineage>
        <taxon>Bacteria</taxon>
        <taxon>Bacillati</taxon>
        <taxon>Cyanobacteriota</taxon>
        <taxon>Cyanophyceae</taxon>
        <taxon>Nostocales</taxon>
        <taxon>Nostocaceae</taxon>
        <taxon>Nostoc</taxon>
    </lineage>
</organism>
<dbReference type="KEGG" id="ned:HUN01_00485"/>
<evidence type="ECO:0000313" key="1">
    <source>
        <dbReference type="EMBL" id="QMS86142.1"/>
    </source>
</evidence>
<dbReference type="Proteomes" id="UP000514713">
    <property type="component" value="Plasmid pNe_2"/>
</dbReference>
<keyword evidence="2" id="KW-1185">Reference proteome</keyword>
<keyword evidence="1" id="KW-0614">Plasmid</keyword>
<geneLocation type="plasmid" evidence="2">
    <name>pne_2</name>
</geneLocation>
<proteinExistence type="predicted"/>
<reference evidence="2" key="1">
    <citation type="submission" date="2020-06" db="EMBL/GenBank/DDBJ databases">
        <title>Nostoc edaphicum CCNP1411 genome.</title>
        <authorList>
            <person name="Fidor A."/>
            <person name="Grabski M."/>
            <person name="Gawor J."/>
            <person name="Gromadka R."/>
            <person name="Wegrzyn G."/>
            <person name="Mazur-Marzec H."/>
        </authorList>
    </citation>
    <scope>NUCLEOTIDE SEQUENCE [LARGE SCALE GENOMIC DNA]</scope>
    <source>
        <strain evidence="2">CCNP1411</strain>
        <plasmid evidence="2">pne_2</plasmid>
    </source>
</reference>
<accession>A0A7D7QDZ7</accession>
<dbReference type="AlphaFoldDB" id="A0A7D7QDZ7"/>
<protein>
    <submittedName>
        <fullName evidence="1">Uncharacterized protein</fullName>
    </submittedName>
</protein>